<reference evidence="2" key="1">
    <citation type="submission" date="2016-11" db="UniProtKB">
        <authorList>
            <consortium name="WormBaseParasite"/>
        </authorList>
    </citation>
    <scope>IDENTIFICATION</scope>
    <source>
        <strain evidence="2">KR3021</strain>
    </source>
</reference>
<accession>A0AC35UGU8</accession>
<protein>
    <submittedName>
        <fullName evidence="2">CCDC92 domain-containing protein</fullName>
    </submittedName>
</protein>
<sequence>MPNFAGTYPSTSVPYGLGSPLLISPTGTVQMPNSIIENQKNEDRNLQANLSTGGVGSTNEINSLPAGNVASLNQAMHLTKSLEQYNQQLIRCQLDQAQQSANVAGCQVQLLRDQLNSETTARIEAQSRTHQLLNTNRELLDQVTSLVQRLQNLETRLSSDIHTACQVQNIPHQIQMVQQQLQNYISAPPINVAGVSVIPDNRHETSLLTTGPSLYQPYQIQTLADLRAGSLPPNTAKDILFDVKSKHKRNRGDCGTKTEPESNADDTSDYDSSEAFDKPAKNIALNANVHPTPVTSNLHVSNSQSLSQAIYNKQFGRANIGNNNTLVKDYNVLPGHDIQGGSIMHALTDETELSNIQSLKESATDSPRKKKDTAGVLNEKEFFRMSFNKTLQNKKAKDAKESKWTIDMVDPIDSSNPIPLSLSNLIDEEIMMTKPERKKHMTGGSSVIRDFLNVNVNADDSVHSGAYSGEMVPNTYQSYPNMGYGAFLTDDGEFYPRSRKWASQLRYGKRSWSSQLRYGRK</sequence>
<proteinExistence type="predicted"/>
<evidence type="ECO:0000313" key="2">
    <source>
        <dbReference type="WBParaSite" id="RSKR_0001158100.1"/>
    </source>
</evidence>
<organism evidence="1 2">
    <name type="scientific">Rhabditophanes sp. KR3021</name>
    <dbReference type="NCBI Taxonomy" id="114890"/>
    <lineage>
        <taxon>Eukaryota</taxon>
        <taxon>Metazoa</taxon>
        <taxon>Ecdysozoa</taxon>
        <taxon>Nematoda</taxon>
        <taxon>Chromadorea</taxon>
        <taxon>Rhabditida</taxon>
        <taxon>Tylenchina</taxon>
        <taxon>Panagrolaimomorpha</taxon>
        <taxon>Strongyloidoidea</taxon>
        <taxon>Alloionematidae</taxon>
        <taxon>Rhabditophanes</taxon>
    </lineage>
</organism>
<dbReference type="WBParaSite" id="RSKR_0001158100.1">
    <property type="protein sequence ID" value="RSKR_0001158100.1"/>
    <property type="gene ID" value="RSKR_0001158100"/>
</dbReference>
<evidence type="ECO:0000313" key="1">
    <source>
        <dbReference type="Proteomes" id="UP000095286"/>
    </source>
</evidence>
<dbReference type="Proteomes" id="UP000095286">
    <property type="component" value="Unplaced"/>
</dbReference>
<name>A0AC35UGU8_9BILA</name>